<keyword evidence="4 6" id="KW-1133">Transmembrane helix</keyword>
<evidence type="ECO:0000259" key="8">
    <source>
        <dbReference type="Pfam" id="PF12704"/>
    </source>
</evidence>
<evidence type="ECO:0000256" key="2">
    <source>
        <dbReference type="ARBA" id="ARBA00022475"/>
    </source>
</evidence>
<keyword evidence="2" id="KW-1003">Cell membrane</keyword>
<name>A0ABT8R5K4_9BACT</name>
<feature type="transmembrane region" description="Helical" evidence="6">
    <location>
        <begin position="21"/>
        <end position="41"/>
    </location>
</feature>
<feature type="transmembrane region" description="Helical" evidence="6">
    <location>
        <begin position="442"/>
        <end position="465"/>
    </location>
</feature>
<dbReference type="InterPro" id="IPR050250">
    <property type="entry name" value="Macrolide_Exporter_MacB"/>
</dbReference>
<proteinExistence type="predicted"/>
<feature type="transmembrane region" description="Helical" evidence="6">
    <location>
        <begin position="771"/>
        <end position="794"/>
    </location>
</feature>
<dbReference type="RefSeq" id="WP_302038179.1">
    <property type="nucleotide sequence ID" value="NZ_JAUKPO010000007.1"/>
</dbReference>
<protein>
    <submittedName>
        <fullName evidence="9">ABC transporter permease</fullName>
    </submittedName>
</protein>
<evidence type="ECO:0000313" key="9">
    <source>
        <dbReference type="EMBL" id="MDO1447374.1"/>
    </source>
</evidence>
<dbReference type="EMBL" id="JAUKPO010000007">
    <property type="protein sequence ID" value="MDO1447374.1"/>
    <property type="molecule type" value="Genomic_DNA"/>
</dbReference>
<feature type="domain" description="MacB-like periplasmic core" evidence="8">
    <location>
        <begin position="20"/>
        <end position="246"/>
    </location>
</feature>
<feature type="transmembrane region" description="Helical" evidence="6">
    <location>
        <begin position="359"/>
        <end position="380"/>
    </location>
</feature>
<sequence>MLKNYLTVALRHLWKNRMYSLLTTIGLSVGIVYLLLAVLYAQDEWSYDQFHEKNPHLYRITTAMVEHRGDKPQVTGGTGQVQGPAFKAQVPEIEEYVRVMGGDIFADVKGNNKILKLQTLYVDDSFFNVFTFKLVHGNPKTVLQEVNAVVVTEQTAQRFFNRTDVVGEFLYMDADPSVKRIGKPLIISGVVQNPPKNSSIQFDLLHPFRFMQVSFDDTNWLNAYLGTFVVLRPDADLQTVTQKFNRIYELEAKEQLTQRLSEQALNPRISYGLQRITDIHLKPLYQTTGNREGGIVQGSSPVYAYLFLGIASFILLMASINFINISLAGSLKRAKEVGIRKVTGSSQAQIIGQFLIESFFLCLIAFSLACIWLQIMLPVFNELSGKQITLGKAWNLELAGYFACILLVNCLLTGLYPSYVVSGFKPIEALYNKQKLGGRSSFGRGLVVFQFILSVTMVIVSFVFYRQMDYIRTKDLGYNPHQVIRTHINGNRDYKAIQQFLKNEVSRESSITGISFGQEYGSQLTDTKVGHQALLSSYQAIDEAYIPLLGIKIKEGRNFSKDFPRDKLESAIVNEAFVRATGLKNPIGVTITSDQVDKRNLTIIGVVKDFHFGSLRDRIQPRVLFMTPGERGGIWLKVEKSRQPEAIQALEKIYRKAMPDASYEYGFLDELNAREYEQEQRWQKIIGFTTGVSIVICCLGLFGLIHLAAQQLTKEIGIRKVLGASVSQIATLLSKEFLRLVLLAFVIAIPISWYVMNQWLQDFAYRIEISWWVFALSGVLAFTIALLTVSFQAIKAALADPVKSLRNE</sequence>
<feature type="domain" description="MacB-like periplasmic core" evidence="8">
    <location>
        <begin position="453"/>
        <end position="649"/>
    </location>
</feature>
<feature type="domain" description="ABC3 transporter permease C-terminal" evidence="7">
    <location>
        <begin position="310"/>
        <end position="423"/>
    </location>
</feature>
<dbReference type="PANTHER" id="PTHR30572">
    <property type="entry name" value="MEMBRANE COMPONENT OF TRANSPORTER-RELATED"/>
    <property type="match status" value="1"/>
</dbReference>
<feature type="transmembrane region" description="Helical" evidence="6">
    <location>
        <begin position="302"/>
        <end position="323"/>
    </location>
</feature>
<organism evidence="9 10">
    <name type="scientific">Rhodocytophaga aerolata</name>
    <dbReference type="NCBI Taxonomy" id="455078"/>
    <lineage>
        <taxon>Bacteria</taxon>
        <taxon>Pseudomonadati</taxon>
        <taxon>Bacteroidota</taxon>
        <taxon>Cytophagia</taxon>
        <taxon>Cytophagales</taxon>
        <taxon>Rhodocytophagaceae</taxon>
        <taxon>Rhodocytophaga</taxon>
    </lineage>
</organism>
<evidence type="ECO:0000259" key="7">
    <source>
        <dbReference type="Pfam" id="PF02687"/>
    </source>
</evidence>
<dbReference type="Proteomes" id="UP001168528">
    <property type="component" value="Unassembled WGS sequence"/>
</dbReference>
<evidence type="ECO:0000256" key="6">
    <source>
        <dbReference type="SAM" id="Phobius"/>
    </source>
</evidence>
<keyword evidence="5 6" id="KW-0472">Membrane</keyword>
<gene>
    <name evidence="9" type="ORF">Q0590_13985</name>
</gene>
<dbReference type="InterPro" id="IPR003838">
    <property type="entry name" value="ABC3_permease_C"/>
</dbReference>
<evidence type="ECO:0000256" key="4">
    <source>
        <dbReference type="ARBA" id="ARBA00022989"/>
    </source>
</evidence>
<evidence type="ECO:0000313" key="10">
    <source>
        <dbReference type="Proteomes" id="UP001168528"/>
    </source>
</evidence>
<feature type="transmembrane region" description="Helical" evidence="6">
    <location>
        <begin position="400"/>
        <end position="421"/>
    </location>
</feature>
<accession>A0ABT8R5K4</accession>
<feature type="transmembrane region" description="Helical" evidence="6">
    <location>
        <begin position="685"/>
        <end position="709"/>
    </location>
</feature>
<feature type="transmembrane region" description="Helical" evidence="6">
    <location>
        <begin position="737"/>
        <end position="756"/>
    </location>
</feature>
<dbReference type="InterPro" id="IPR025857">
    <property type="entry name" value="MacB_PCD"/>
</dbReference>
<dbReference type="Pfam" id="PF12704">
    <property type="entry name" value="MacB_PCD"/>
    <property type="match status" value="2"/>
</dbReference>
<keyword evidence="10" id="KW-1185">Reference proteome</keyword>
<comment type="subcellular location">
    <subcellularLocation>
        <location evidence="1">Cell membrane</location>
        <topology evidence="1">Multi-pass membrane protein</topology>
    </subcellularLocation>
</comment>
<evidence type="ECO:0000256" key="1">
    <source>
        <dbReference type="ARBA" id="ARBA00004651"/>
    </source>
</evidence>
<dbReference type="PANTHER" id="PTHR30572:SF18">
    <property type="entry name" value="ABC-TYPE MACROLIDE FAMILY EXPORT SYSTEM PERMEASE COMPONENT 2"/>
    <property type="match status" value="1"/>
</dbReference>
<dbReference type="Pfam" id="PF02687">
    <property type="entry name" value="FtsX"/>
    <property type="match status" value="2"/>
</dbReference>
<feature type="domain" description="ABC3 transporter permease C-terminal" evidence="7">
    <location>
        <begin position="690"/>
        <end position="796"/>
    </location>
</feature>
<comment type="caution">
    <text evidence="9">The sequence shown here is derived from an EMBL/GenBank/DDBJ whole genome shotgun (WGS) entry which is preliminary data.</text>
</comment>
<evidence type="ECO:0000256" key="5">
    <source>
        <dbReference type="ARBA" id="ARBA00023136"/>
    </source>
</evidence>
<reference evidence="9" key="1">
    <citation type="submission" date="2023-07" db="EMBL/GenBank/DDBJ databases">
        <title>The genome sequence of Rhodocytophaga aerolata KACC 12507.</title>
        <authorList>
            <person name="Zhang X."/>
        </authorList>
    </citation>
    <scope>NUCLEOTIDE SEQUENCE</scope>
    <source>
        <strain evidence="9">KACC 12507</strain>
    </source>
</reference>
<keyword evidence="3 6" id="KW-0812">Transmembrane</keyword>
<evidence type="ECO:0000256" key="3">
    <source>
        <dbReference type="ARBA" id="ARBA00022692"/>
    </source>
</evidence>